<dbReference type="GO" id="GO:0005635">
    <property type="term" value="C:nuclear envelope"/>
    <property type="evidence" value="ECO:0007669"/>
    <property type="project" value="TreeGrafter"/>
</dbReference>
<feature type="region of interest" description="Disordered" evidence="1">
    <location>
        <begin position="527"/>
        <end position="558"/>
    </location>
</feature>
<accession>A0AAV5FVK1</accession>
<keyword evidence="3" id="KW-1185">Reference proteome</keyword>
<evidence type="ECO:0000256" key="1">
    <source>
        <dbReference type="SAM" id="MobiDB-lite"/>
    </source>
</evidence>
<dbReference type="PANTHER" id="PTHR33416:SF36">
    <property type="entry name" value="NUCLEOPORIN-RELATED"/>
    <property type="match status" value="1"/>
</dbReference>
<evidence type="ECO:0000313" key="2">
    <source>
        <dbReference type="EMBL" id="GJN38783.1"/>
    </source>
</evidence>
<name>A0AAV5FVK1_ELECO</name>
<organism evidence="2 3">
    <name type="scientific">Eleusine coracana subsp. coracana</name>
    <dbReference type="NCBI Taxonomy" id="191504"/>
    <lineage>
        <taxon>Eukaryota</taxon>
        <taxon>Viridiplantae</taxon>
        <taxon>Streptophyta</taxon>
        <taxon>Embryophyta</taxon>
        <taxon>Tracheophyta</taxon>
        <taxon>Spermatophyta</taxon>
        <taxon>Magnoliopsida</taxon>
        <taxon>Liliopsida</taxon>
        <taxon>Poales</taxon>
        <taxon>Poaceae</taxon>
        <taxon>PACMAD clade</taxon>
        <taxon>Chloridoideae</taxon>
        <taxon>Cynodonteae</taxon>
        <taxon>Eleusininae</taxon>
        <taxon>Eleusine</taxon>
    </lineage>
</organism>
<sequence>MDARWQSPAVAAAAVEAAAEDASGGGAGGPSRRPPRRGLHRPSPYGFGPRRLLPKLPLASRIFPATSSDRAAFDNNQEVHCESLQVVHERNSADQNNDAAAIGSQTSSMSNKFSLLLEGDYTNPSDGSGLAEIEKIINQRHFSRDETERLIEILRSRTLDFSSEDQRDPASAAKGFEKTPFSTPAKLTDPQSSWRTDILQPSNVHETGSSPIEIAKAFMEAQTVASVHESQKRKFRALSHGVETENSTSKVIPKVSTDSSVCWPGSVVQGYPNYFTPQSNKGRTLGQTFSRAPYSGSVFGRSIKNSRHGGTPNDSSGQSQLSTPFSVGSKVLLKETRLEDKMASTSGVRVQQSFGATTPLFPREGSAATKNVAFNLQGGHGRGTIESSLTPGHLLAIENISRGASGSAHPKSTETAYKILQHLEKTIPSPTTKPLELRQTLAKRNAASVITNSHSKWSGSNISNGYGQNSGRKDGTVDIADVKKFSLHIGFINLITRCVAVSGYRYSTNHVLLHFCRLPLSNANVEESSQKIQNSKGNSEVPDMLTSQHPPKSDLRSAPAAEVLDKNGTKGFMFTFPVAKAPSSLEPPPTPTLASPVRSLPINTEDVPKLTFSSSSELVFNFDSGSSSVGADATDLTFNFGSQKMRELSFDIPGKDAVLF</sequence>
<dbReference type="Proteomes" id="UP001054889">
    <property type="component" value="Unassembled WGS sequence"/>
</dbReference>
<feature type="region of interest" description="Disordered" evidence="1">
    <location>
        <begin position="1"/>
        <end position="50"/>
    </location>
</feature>
<reference evidence="2" key="2">
    <citation type="submission" date="2021-12" db="EMBL/GenBank/DDBJ databases">
        <title>Resequencing data analysis of finger millet.</title>
        <authorList>
            <person name="Hatakeyama M."/>
            <person name="Aluri S."/>
            <person name="Balachadran M.T."/>
            <person name="Sivarajan S.R."/>
            <person name="Poveda L."/>
            <person name="Shimizu-Inatsugi R."/>
            <person name="Schlapbach R."/>
            <person name="Sreeman S.M."/>
            <person name="Shimizu K.K."/>
        </authorList>
    </citation>
    <scope>NUCLEOTIDE SEQUENCE</scope>
</reference>
<dbReference type="EMBL" id="BQKI01000097">
    <property type="protein sequence ID" value="GJN38783.1"/>
    <property type="molecule type" value="Genomic_DNA"/>
</dbReference>
<proteinExistence type="predicted"/>
<comment type="caution">
    <text evidence="2">The sequence shown here is derived from an EMBL/GenBank/DDBJ whole genome shotgun (WGS) entry which is preliminary data.</text>
</comment>
<reference evidence="2" key="1">
    <citation type="journal article" date="2018" name="DNA Res.">
        <title>Multiple hybrid de novo genome assembly of finger millet, an orphan allotetraploid crop.</title>
        <authorList>
            <person name="Hatakeyama M."/>
            <person name="Aluri S."/>
            <person name="Balachadran M.T."/>
            <person name="Sivarajan S.R."/>
            <person name="Patrignani A."/>
            <person name="Gruter S."/>
            <person name="Poveda L."/>
            <person name="Shimizu-Inatsugi R."/>
            <person name="Baeten J."/>
            <person name="Francoijs K.J."/>
            <person name="Nataraja K.N."/>
            <person name="Reddy Y.A.N."/>
            <person name="Phadnis S."/>
            <person name="Ravikumar R.L."/>
            <person name="Schlapbach R."/>
            <person name="Sreeman S.M."/>
            <person name="Shimizu K.K."/>
        </authorList>
    </citation>
    <scope>NUCLEOTIDE SEQUENCE</scope>
</reference>
<feature type="compositionally biased region" description="Polar residues" evidence="1">
    <location>
        <begin position="527"/>
        <end position="538"/>
    </location>
</feature>
<protein>
    <submittedName>
        <fullName evidence="2">Uncharacterized protein</fullName>
    </submittedName>
</protein>
<feature type="compositionally biased region" description="Polar residues" evidence="1">
    <location>
        <begin position="312"/>
        <end position="322"/>
    </location>
</feature>
<dbReference type="PANTHER" id="PTHR33416">
    <property type="entry name" value="NUCLEAR PORE COMPLEX PROTEIN NUP1"/>
    <property type="match status" value="1"/>
</dbReference>
<evidence type="ECO:0000313" key="3">
    <source>
        <dbReference type="Proteomes" id="UP001054889"/>
    </source>
</evidence>
<dbReference type="AlphaFoldDB" id="A0AAV5FVK1"/>
<gene>
    <name evidence="2" type="primary">gb27854</name>
    <name evidence="2" type="ORF">PR202_gb27854</name>
</gene>
<dbReference type="GO" id="GO:0071763">
    <property type="term" value="P:nuclear membrane organization"/>
    <property type="evidence" value="ECO:0007669"/>
    <property type="project" value="TreeGrafter"/>
</dbReference>
<feature type="compositionally biased region" description="Low complexity" evidence="1">
    <location>
        <begin position="1"/>
        <end position="22"/>
    </location>
</feature>
<feature type="region of interest" description="Disordered" evidence="1">
    <location>
        <begin position="300"/>
        <end position="322"/>
    </location>
</feature>
<feature type="region of interest" description="Disordered" evidence="1">
    <location>
        <begin position="161"/>
        <end position="192"/>
    </location>
</feature>